<keyword evidence="1" id="KW-0472">Membrane</keyword>
<sequence>MRDTPTVLYSLPAELLLLIFSYFIPSLESTIGNTEYETNHGQLPLFSIRYTCRYFFSLSERLIENGHFYNHRSYLQLMNAKPELWAKVKSAVLQTHHSPTRDERFCSHLDAKLVLSKQHFRWPADEEFESDELEKDNRPGEPCREYNHERAALLALMPNLEELMFFSGPDEDNQRSRWGDNRVTCAFEPFHQLMEFRGSQHFQHLKSIRLDMRRLDVHDLEPIFDIPSMRQLSLFRDRKYRHGEPFSSDFSPVPRYHHFPVHQHCSNIHTLELQFIKYPHRIIERLIGFCKALISFTTEDVYTQRAREFVYDINTQPLRNFAYADILKYLSRKHQHTLQRLCIKETKAPVYDLADGSIIVTLNRFEKLQHLQIPCLFMVPADVWYNRHLNDKIQVPDDSWILQFPKQTQEVILQLYKANDNGLGKYALLAALDERCSPANPTRLEKLHIIEYRCPLAAGFKTLDLEALERKCKLHNVHFQYEIQFHGVNKDVLVKKVAPAILEQPNGEYMLDRTFYYEQLWQCDIPKKRILRMLVEQQRHMLLGPS</sequence>
<protein>
    <submittedName>
        <fullName evidence="2">Uncharacterized protein</fullName>
    </submittedName>
</protein>
<keyword evidence="3" id="KW-1185">Reference proteome</keyword>
<dbReference type="AlphaFoldDB" id="A0A9W4UHI8"/>
<evidence type="ECO:0000256" key="1">
    <source>
        <dbReference type="SAM" id="Phobius"/>
    </source>
</evidence>
<feature type="transmembrane region" description="Helical" evidence="1">
    <location>
        <begin position="7"/>
        <end position="24"/>
    </location>
</feature>
<dbReference type="Proteomes" id="UP001152607">
    <property type="component" value="Unassembled WGS sequence"/>
</dbReference>
<gene>
    <name evidence="2" type="ORF">PDIGIT_LOCUS9757</name>
</gene>
<keyword evidence="1" id="KW-1133">Transmembrane helix</keyword>
<dbReference type="EMBL" id="CAOQHR010000006">
    <property type="protein sequence ID" value="CAI6336653.1"/>
    <property type="molecule type" value="Genomic_DNA"/>
</dbReference>
<reference evidence="2" key="1">
    <citation type="submission" date="2023-01" db="EMBL/GenBank/DDBJ databases">
        <authorList>
            <person name="Van Ghelder C."/>
            <person name="Rancurel C."/>
        </authorList>
    </citation>
    <scope>NUCLEOTIDE SEQUENCE</scope>
    <source>
        <strain evidence="2">CNCM I-4278</strain>
    </source>
</reference>
<keyword evidence="1" id="KW-0812">Transmembrane</keyword>
<name>A0A9W4UHI8_9PLEO</name>
<comment type="caution">
    <text evidence="2">The sequence shown here is derived from an EMBL/GenBank/DDBJ whole genome shotgun (WGS) entry which is preliminary data.</text>
</comment>
<evidence type="ECO:0000313" key="2">
    <source>
        <dbReference type="EMBL" id="CAI6336653.1"/>
    </source>
</evidence>
<dbReference type="OrthoDB" id="3783630at2759"/>
<accession>A0A9W4UHI8</accession>
<organism evidence="2 3">
    <name type="scientific">Periconia digitata</name>
    <dbReference type="NCBI Taxonomy" id="1303443"/>
    <lineage>
        <taxon>Eukaryota</taxon>
        <taxon>Fungi</taxon>
        <taxon>Dikarya</taxon>
        <taxon>Ascomycota</taxon>
        <taxon>Pezizomycotina</taxon>
        <taxon>Dothideomycetes</taxon>
        <taxon>Pleosporomycetidae</taxon>
        <taxon>Pleosporales</taxon>
        <taxon>Massarineae</taxon>
        <taxon>Periconiaceae</taxon>
        <taxon>Periconia</taxon>
    </lineage>
</organism>
<proteinExistence type="predicted"/>
<evidence type="ECO:0000313" key="3">
    <source>
        <dbReference type="Proteomes" id="UP001152607"/>
    </source>
</evidence>